<dbReference type="InterPro" id="IPR029058">
    <property type="entry name" value="AB_hydrolase_fold"/>
</dbReference>
<accession>A0A3P3WBY5</accession>
<sequence>MKKFFKFLIAKSIGLYINLLSYVFPRKASQLAYGFFSEPRTGKLFSDKLPDVLKNVKTEILEKDEHQFPVYIWEGNETIVLLVHGWESNASRWENFLPYLKKSGSTIIALDAPGHGLASGKEFNVPRYAEFVDVVVEKYKPQYLVGHSMGGVTSLYYQHLYQNEAIEKMVILGAPSDLEILISNYAKMLSLNLKTVSMIENHFLEHFKIRMEEFSGRVFGSKIKIKGLIAHDIDDDVVSFEEGKKNASNWKEATFIETKGLGHSMHDDVLYNKIYSFLFEKKTSGDSKRAS</sequence>
<reference evidence="2 3" key="1">
    <citation type="submission" date="2018-11" db="EMBL/GenBank/DDBJ databases">
        <title>Flavobacterium sp. nov., YIM 102600 draft genome.</title>
        <authorList>
            <person name="Li G."/>
            <person name="Jiang Y."/>
        </authorList>
    </citation>
    <scope>NUCLEOTIDE SEQUENCE [LARGE SCALE GENOMIC DNA]</scope>
    <source>
        <strain evidence="2 3">YIM 102600</strain>
    </source>
</reference>
<evidence type="ECO:0000259" key="1">
    <source>
        <dbReference type="Pfam" id="PF00561"/>
    </source>
</evidence>
<dbReference type="Gene3D" id="3.40.50.1820">
    <property type="entry name" value="alpha/beta hydrolase"/>
    <property type="match status" value="1"/>
</dbReference>
<dbReference type="OrthoDB" id="9785847at2"/>
<dbReference type="PANTHER" id="PTHR43798">
    <property type="entry name" value="MONOACYLGLYCEROL LIPASE"/>
    <property type="match status" value="1"/>
</dbReference>
<evidence type="ECO:0000313" key="2">
    <source>
        <dbReference type="EMBL" id="RRJ92550.1"/>
    </source>
</evidence>
<dbReference type="InterPro" id="IPR050266">
    <property type="entry name" value="AB_hydrolase_sf"/>
</dbReference>
<dbReference type="Proteomes" id="UP000271937">
    <property type="component" value="Unassembled WGS sequence"/>
</dbReference>
<comment type="caution">
    <text evidence="2">The sequence shown here is derived from an EMBL/GenBank/DDBJ whole genome shotgun (WGS) entry which is preliminary data.</text>
</comment>
<protein>
    <submittedName>
        <fullName evidence="2">Alpha/beta hydrolase</fullName>
    </submittedName>
</protein>
<dbReference type="InterPro" id="IPR000073">
    <property type="entry name" value="AB_hydrolase_1"/>
</dbReference>
<keyword evidence="2" id="KW-0378">Hydrolase</keyword>
<dbReference type="GO" id="GO:0016020">
    <property type="term" value="C:membrane"/>
    <property type="evidence" value="ECO:0007669"/>
    <property type="project" value="TreeGrafter"/>
</dbReference>
<dbReference type="AlphaFoldDB" id="A0A3P3WBY5"/>
<proteinExistence type="predicted"/>
<dbReference type="EMBL" id="RQVR01000005">
    <property type="protein sequence ID" value="RRJ92550.1"/>
    <property type="molecule type" value="Genomic_DNA"/>
</dbReference>
<organism evidence="2 3">
    <name type="scientific">Flavobacterium macacae</name>
    <dbReference type="NCBI Taxonomy" id="2488993"/>
    <lineage>
        <taxon>Bacteria</taxon>
        <taxon>Pseudomonadati</taxon>
        <taxon>Bacteroidota</taxon>
        <taxon>Flavobacteriia</taxon>
        <taxon>Flavobacteriales</taxon>
        <taxon>Flavobacteriaceae</taxon>
        <taxon>Flavobacterium</taxon>
    </lineage>
</organism>
<name>A0A3P3WBY5_9FLAO</name>
<feature type="domain" description="AB hydrolase-1" evidence="1">
    <location>
        <begin position="79"/>
        <end position="199"/>
    </location>
</feature>
<dbReference type="SUPFAM" id="SSF53474">
    <property type="entry name" value="alpha/beta-Hydrolases"/>
    <property type="match status" value="1"/>
</dbReference>
<dbReference type="RefSeq" id="WP_125012191.1">
    <property type="nucleotide sequence ID" value="NZ_RQVR01000005.1"/>
</dbReference>
<dbReference type="Pfam" id="PF00561">
    <property type="entry name" value="Abhydrolase_1"/>
    <property type="match status" value="1"/>
</dbReference>
<gene>
    <name evidence="2" type="ORF">EG849_06095</name>
</gene>
<dbReference type="PANTHER" id="PTHR43798:SF33">
    <property type="entry name" value="HYDROLASE, PUTATIVE (AFU_ORTHOLOGUE AFUA_2G14860)-RELATED"/>
    <property type="match status" value="1"/>
</dbReference>
<evidence type="ECO:0000313" key="3">
    <source>
        <dbReference type="Proteomes" id="UP000271937"/>
    </source>
</evidence>
<keyword evidence="3" id="KW-1185">Reference proteome</keyword>
<dbReference type="GO" id="GO:0016787">
    <property type="term" value="F:hydrolase activity"/>
    <property type="evidence" value="ECO:0007669"/>
    <property type="project" value="UniProtKB-KW"/>
</dbReference>